<evidence type="ECO:0000313" key="10">
    <source>
        <dbReference type="EMBL" id="ATF93763.1"/>
    </source>
</evidence>
<name>A0A291E1B2_9ENTR</name>
<dbReference type="InterPro" id="IPR011491">
    <property type="entry name" value="FlgE_D2"/>
</dbReference>
<proteinExistence type="inferred from homology"/>
<feature type="domain" description="Flagellar hook protein FlgE D2" evidence="8">
    <location>
        <begin position="155"/>
        <end position="285"/>
    </location>
</feature>
<dbReference type="NCBIfam" id="NF004238">
    <property type="entry name" value="PRK05682.1-1"/>
    <property type="match status" value="1"/>
</dbReference>
<evidence type="ECO:0000256" key="5">
    <source>
        <dbReference type="RuleBase" id="RU362116"/>
    </source>
</evidence>
<dbReference type="GO" id="GO:0009425">
    <property type="term" value="C:bacterial-type flagellum basal body"/>
    <property type="evidence" value="ECO:0007669"/>
    <property type="project" value="UniProtKB-SubCell"/>
</dbReference>
<dbReference type="Pfam" id="PF07559">
    <property type="entry name" value="FlgE_D2"/>
    <property type="match status" value="1"/>
</dbReference>
<evidence type="ECO:0000256" key="1">
    <source>
        <dbReference type="ARBA" id="ARBA00004117"/>
    </source>
</evidence>
<evidence type="ECO:0000259" key="9">
    <source>
        <dbReference type="Pfam" id="PF22692"/>
    </source>
</evidence>
<dbReference type="Pfam" id="PF06429">
    <property type="entry name" value="Flg_bbr_C"/>
    <property type="match status" value="1"/>
</dbReference>
<dbReference type="InterPro" id="IPR020013">
    <property type="entry name" value="Flagellar_FlgE/F/G"/>
</dbReference>
<dbReference type="GO" id="GO:0009424">
    <property type="term" value="C:bacterial-type flagellum hook"/>
    <property type="evidence" value="ECO:0007669"/>
    <property type="project" value="TreeGrafter"/>
</dbReference>
<evidence type="ECO:0000259" key="8">
    <source>
        <dbReference type="Pfam" id="PF07559"/>
    </source>
</evidence>
<dbReference type="RefSeq" id="WP_061278256.1">
    <property type="nucleotide sequence ID" value="NZ_CP023525.1"/>
</dbReference>
<dbReference type="GO" id="GO:0071978">
    <property type="term" value="P:bacterial-type flagellum-dependent swarming motility"/>
    <property type="evidence" value="ECO:0007669"/>
    <property type="project" value="TreeGrafter"/>
</dbReference>
<comment type="function">
    <text evidence="5">A flexible structure which links the flagellar filament to the drive apparatus in the basal body.</text>
</comment>
<dbReference type="InterPro" id="IPR001444">
    <property type="entry name" value="Flag_bb_rod_N"/>
</dbReference>
<dbReference type="PANTHER" id="PTHR30435">
    <property type="entry name" value="FLAGELLAR PROTEIN"/>
    <property type="match status" value="1"/>
</dbReference>
<evidence type="ECO:0000259" key="7">
    <source>
        <dbReference type="Pfam" id="PF06429"/>
    </source>
</evidence>
<comment type="subcellular location">
    <subcellularLocation>
        <location evidence="1 5">Bacterial flagellum basal body</location>
    </subcellularLocation>
</comment>
<feature type="domain" description="Flagellar basal body rod protein N-terminal" evidence="6">
    <location>
        <begin position="5"/>
        <end position="33"/>
    </location>
</feature>
<dbReference type="InterPro" id="IPR037058">
    <property type="entry name" value="Falgellar_hook_FlgE_sf"/>
</dbReference>
<dbReference type="InterPro" id="IPR010930">
    <property type="entry name" value="Flg_bb/hook_C_dom"/>
</dbReference>
<dbReference type="InterPro" id="IPR037925">
    <property type="entry name" value="FlgE/F/G-like"/>
</dbReference>
<dbReference type="PANTHER" id="PTHR30435:SF1">
    <property type="entry name" value="FLAGELLAR HOOK PROTEIN FLGE"/>
    <property type="match status" value="1"/>
</dbReference>
<evidence type="ECO:0000256" key="3">
    <source>
        <dbReference type="ARBA" id="ARBA00019015"/>
    </source>
</evidence>
<accession>A0A291E1B2</accession>
<keyword evidence="10" id="KW-0966">Cell projection</keyword>
<dbReference type="EMBL" id="CP023525">
    <property type="protein sequence ID" value="ATF93763.1"/>
    <property type="molecule type" value="Genomic_DNA"/>
</dbReference>
<dbReference type="GO" id="GO:0005829">
    <property type="term" value="C:cytosol"/>
    <property type="evidence" value="ECO:0007669"/>
    <property type="project" value="TreeGrafter"/>
</dbReference>
<protein>
    <recommendedName>
        <fullName evidence="3 5">Flagellar hook protein FlgE</fullName>
    </recommendedName>
</protein>
<evidence type="ECO:0000256" key="2">
    <source>
        <dbReference type="ARBA" id="ARBA00009677"/>
    </source>
</evidence>
<dbReference type="NCBIfam" id="TIGR03506">
    <property type="entry name" value="FlgEFG_subfam"/>
    <property type="match status" value="1"/>
</dbReference>
<dbReference type="Gene3D" id="2.60.98.20">
    <property type="entry name" value="Flagellar hook protein FlgE"/>
    <property type="match status" value="1"/>
</dbReference>
<gene>
    <name evidence="10" type="primary">flgE</name>
    <name evidence="10" type="ORF">CO704_17470</name>
</gene>
<comment type="similarity">
    <text evidence="2 5">Belongs to the flagella basal body rod proteins family.</text>
</comment>
<evidence type="ECO:0000259" key="6">
    <source>
        <dbReference type="Pfam" id="PF00460"/>
    </source>
</evidence>
<sequence>MSFSIATSGLNAITEQLNAISNNIANSGTVGFKSGRAEFSALYAQSQPLGVGVTGMTQSISRGGAINATGNGLDLAISGNGFFVVRDSAGTTAYTRAGYFGTDSNGNLINSSGMNLQGYPVDANGVLQVGSVGNLTISSGSIAAKATDSLDFTANLDARAEKPVTGTFTPKDNTSYNNTYATQVYDSLGREHTINQYFVKTGDNTWEVHYFMDDQEMPAPTDPSTGLPSNTIEFTDQGVLKTPNGALNLSFAIPGAQPLSVDLNYTGTTQYGSDFSVSKNKGSGYASGEKTGQQIGEDGSVYATFSNGERMLQGQLILANFANPNGLAAQDGTTWMQTAASGTPLTGAAGSGLLGIIKAGALEASNVDLTSELVGLMSAQRNYQANTKVISTNDSMMNALFQAV</sequence>
<dbReference type="Proteomes" id="UP000217979">
    <property type="component" value="Chromosome"/>
</dbReference>
<dbReference type="SUPFAM" id="SSF117143">
    <property type="entry name" value="Flagellar hook protein flgE"/>
    <property type="match status" value="1"/>
</dbReference>
<keyword evidence="4 5" id="KW-0975">Bacterial flagellum</keyword>
<feature type="domain" description="Flagellar hook protein FlgE/F/G-like D1" evidence="9">
    <location>
        <begin position="76"/>
        <end position="134"/>
    </location>
</feature>
<organism evidence="10 11">
    <name type="scientific">Cedecea neteri</name>
    <dbReference type="NCBI Taxonomy" id="158822"/>
    <lineage>
        <taxon>Bacteria</taxon>
        <taxon>Pseudomonadati</taxon>
        <taxon>Pseudomonadota</taxon>
        <taxon>Gammaproteobacteria</taxon>
        <taxon>Enterobacterales</taxon>
        <taxon>Enterobacteriaceae</taxon>
        <taxon>Cedecea</taxon>
    </lineage>
</organism>
<dbReference type="InterPro" id="IPR053967">
    <property type="entry name" value="LlgE_F_G-like_D1"/>
</dbReference>
<keyword evidence="10" id="KW-0969">Cilium</keyword>
<dbReference type="Pfam" id="PF22692">
    <property type="entry name" value="LlgE_F_G_D1"/>
    <property type="match status" value="1"/>
</dbReference>
<dbReference type="NCBIfam" id="NF005286">
    <property type="entry name" value="PRK06803.1"/>
    <property type="match status" value="1"/>
</dbReference>
<keyword evidence="10" id="KW-0282">Flagellum</keyword>
<evidence type="ECO:0000313" key="11">
    <source>
        <dbReference type="Proteomes" id="UP000217979"/>
    </source>
</evidence>
<evidence type="ECO:0000256" key="4">
    <source>
        <dbReference type="ARBA" id="ARBA00023143"/>
    </source>
</evidence>
<reference evidence="10 11" key="1">
    <citation type="submission" date="2017-09" db="EMBL/GenBank/DDBJ databases">
        <title>FDA dAtabase for Regulatory Grade micrObial Sequences (FDA-ARGOS): Supporting development and validation of Infectious Disease Dx tests.</title>
        <authorList>
            <person name="Minogue T."/>
            <person name="Wolcott M."/>
            <person name="Wasieloski L."/>
            <person name="Aguilar W."/>
            <person name="Moore D."/>
            <person name="Tallon L."/>
            <person name="Sadzewicz L."/>
            <person name="Ott S."/>
            <person name="Zhao X."/>
            <person name="Nagaraj S."/>
            <person name="Vavikolanu K."/>
            <person name="Aluvathingal J."/>
            <person name="Nadendla S."/>
            <person name="Sichtig H."/>
        </authorList>
    </citation>
    <scope>NUCLEOTIDE SEQUENCE [LARGE SCALE GENOMIC DNA]</scope>
    <source>
        <strain evidence="10 11">FDAARGOS_392</strain>
    </source>
</reference>
<dbReference type="Pfam" id="PF00460">
    <property type="entry name" value="Flg_bb_rod"/>
    <property type="match status" value="1"/>
</dbReference>
<feature type="domain" description="Flagellar basal-body/hook protein C-terminal" evidence="7">
    <location>
        <begin position="359"/>
        <end position="401"/>
    </location>
</feature>
<dbReference type="AlphaFoldDB" id="A0A291E1B2"/>